<evidence type="ECO:0000256" key="1">
    <source>
        <dbReference type="SAM" id="MobiDB-lite"/>
    </source>
</evidence>
<reference evidence="2 3" key="1">
    <citation type="journal article" date="2016" name="Nat. Commun.">
        <title>Thousands of microbial genomes shed light on interconnected biogeochemical processes in an aquifer system.</title>
        <authorList>
            <person name="Anantharaman K."/>
            <person name="Brown C.T."/>
            <person name="Hug L.A."/>
            <person name="Sharon I."/>
            <person name="Castelle C.J."/>
            <person name="Probst A.J."/>
            <person name="Thomas B.C."/>
            <person name="Singh A."/>
            <person name="Wilkins M.J."/>
            <person name="Karaoz U."/>
            <person name="Brodie E.L."/>
            <person name="Williams K.H."/>
            <person name="Hubbard S.S."/>
            <person name="Banfield J.F."/>
        </authorList>
    </citation>
    <scope>NUCLEOTIDE SEQUENCE [LARGE SCALE GENOMIC DNA]</scope>
</reference>
<protein>
    <submittedName>
        <fullName evidence="2">Uncharacterized protein</fullName>
    </submittedName>
</protein>
<sequence length="182" mass="21154">MEKPFEKPVENVTPITPEAGELKPDNEFFGIKVEGDEGFLKRTQEALKMLAQLPEFLQIKPHIGLIRRAERSGMRAYDKIPTYEVADPTSSHSAIWYASTIAHDGFHSILYHQGKERSKGREPDADLWTGTQAEKQCLEFQLKVLEQLTTEKYLLDYAREYMKDPKYQGGNRSREDYQKRNW</sequence>
<evidence type="ECO:0000313" key="3">
    <source>
        <dbReference type="Proteomes" id="UP000178109"/>
    </source>
</evidence>
<gene>
    <name evidence="2" type="ORF">A3H70_01615</name>
</gene>
<dbReference type="Proteomes" id="UP000178109">
    <property type="component" value="Unassembled WGS sequence"/>
</dbReference>
<dbReference type="EMBL" id="MHKO01000058">
    <property type="protein sequence ID" value="OGY90903.1"/>
    <property type="molecule type" value="Genomic_DNA"/>
</dbReference>
<name>A0A1G2BP52_9BACT</name>
<evidence type="ECO:0000313" key="2">
    <source>
        <dbReference type="EMBL" id="OGY90903.1"/>
    </source>
</evidence>
<organism evidence="2 3">
    <name type="scientific">Candidatus Komeilibacteria bacterium RIFCSPLOWO2_02_FULL_48_11</name>
    <dbReference type="NCBI Taxonomy" id="1798553"/>
    <lineage>
        <taxon>Bacteria</taxon>
        <taxon>Candidatus Komeiliibacteriota</taxon>
    </lineage>
</organism>
<proteinExistence type="predicted"/>
<dbReference type="AlphaFoldDB" id="A0A1G2BP52"/>
<feature type="region of interest" description="Disordered" evidence="1">
    <location>
        <begin position="1"/>
        <end position="21"/>
    </location>
</feature>
<dbReference type="STRING" id="1798553.A3H70_01615"/>
<accession>A0A1G2BP52</accession>
<comment type="caution">
    <text evidence="2">The sequence shown here is derived from an EMBL/GenBank/DDBJ whole genome shotgun (WGS) entry which is preliminary data.</text>
</comment>